<dbReference type="SUPFAM" id="SSF56815">
    <property type="entry name" value="Sec1/munc18-like (SM) proteins"/>
    <property type="match status" value="1"/>
</dbReference>
<organism evidence="2 3">
    <name type="scientific">Sporidiobolus salmonicolor</name>
    <name type="common">Yeast-like fungus</name>
    <name type="synonym">Sporobolomyces salmonicolor</name>
    <dbReference type="NCBI Taxonomy" id="5005"/>
    <lineage>
        <taxon>Eukaryota</taxon>
        <taxon>Fungi</taxon>
        <taxon>Dikarya</taxon>
        <taxon>Basidiomycota</taxon>
        <taxon>Pucciniomycotina</taxon>
        <taxon>Microbotryomycetes</taxon>
        <taxon>Sporidiobolales</taxon>
        <taxon>Sporidiobolaceae</taxon>
        <taxon>Sporobolomyces</taxon>
    </lineage>
</organism>
<dbReference type="AlphaFoldDB" id="A0A0D6EH52"/>
<evidence type="ECO:0000313" key="3">
    <source>
        <dbReference type="Proteomes" id="UP000243876"/>
    </source>
</evidence>
<protein>
    <submittedName>
        <fullName evidence="2">SPOSA6832_00804-mRNA-1:cds</fullName>
    </submittedName>
</protein>
<dbReference type="InterPro" id="IPR043154">
    <property type="entry name" value="Sec-1-like_dom1"/>
</dbReference>
<dbReference type="Gene3D" id="3.40.50.2060">
    <property type="match status" value="1"/>
</dbReference>
<dbReference type="Gene3D" id="3.40.50.1910">
    <property type="match status" value="1"/>
</dbReference>
<dbReference type="InterPro" id="IPR001619">
    <property type="entry name" value="Sec1-like"/>
</dbReference>
<name>A0A0D6EH52_SPOSA</name>
<dbReference type="Gene3D" id="1.25.40.60">
    <property type="match status" value="1"/>
</dbReference>
<dbReference type="Pfam" id="PF00995">
    <property type="entry name" value="Sec1"/>
    <property type="match status" value="1"/>
</dbReference>
<dbReference type="PIRSF" id="PIRSF005715">
    <property type="entry name" value="VPS45_Sec1"/>
    <property type="match status" value="1"/>
</dbReference>
<dbReference type="EMBL" id="CENE01000002">
    <property type="protein sequence ID" value="CEQ39279.1"/>
    <property type="molecule type" value="Genomic_DNA"/>
</dbReference>
<dbReference type="InterPro" id="IPR043127">
    <property type="entry name" value="Sec-1-like_dom3a"/>
</dbReference>
<dbReference type="GO" id="GO:0016192">
    <property type="term" value="P:vesicle-mediated transport"/>
    <property type="evidence" value="ECO:0007669"/>
    <property type="project" value="InterPro"/>
</dbReference>
<keyword evidence="3" id="KW-1185">Reference proteome</keyword>
<dbReference type="InterPro" id="IPR027482">
    <property type="entry name" value="Sec1-like_dom2"/>
</dbReference>
<proteinExistence type="inferred from homology"/>
<dbReference type="OrthoDB" id="10251230at2759"/>
<reference evidence="3" key="1">
    <citation type="submission" date="2015-02" db="EMBL/GenBank/DDBJ databases">
        <authorList>
            <person name="Gon?alves P."/>
        </authorList>
    </citation>
    <scope>NUCLEOTIDE SEQUENCE [LARGE SCALE GENOMIC DNA]</scope>
</reference>
<dbReference type="InterPro" id="IPR036045">
    <property type="entry name" value="Sec1-like_sf"/>
</dbReference>
<dbReference type="Gene3D" id="3.90.830.10">
    <property type="entry name" value="Syntaxin Binding Protein 1, Chain A, domain 2"/>
    <property type="match status" value="1"/>
</dbReference>
<gene>
    <name evidence="2" type="primary">SPOSA6832_00804</name>
</gene>
<dbReference type="PANTHER" id="PTHR11679">
    <property type="entry name" value="VESICLE PROTEIN SORTING-ASSOCIATED"/>
    <property type="match status" value="1"/>
</dbReference>
<sequence length="672" mass="71837">MATLRDCQVAALSSLLSLNSSAPSASSASSASSAAAPPSAPSSQLPTWKVLVMDKVAQDVMATSLRVQDLRDKGVTLHMQLHSDRPALPDVPAIYFVSPSSTNIQRIAADLRKGLYASTYVNFTSALSRALLEEFAESVARDGTVEGVEQVYDQHLDFLCLSHSLFSLAPSLSLPVSPSAPSPSTSPAATYTLLNAPSTPESVIEDLTDSISRGLFSVLVTMGQLPIIRAPRGNAAEMVARKLDRRLRDHLASARGGNAFSGGAGGDGFGRPLLVILDRNVDLVPMLSHSWTYQALVNDVLGMKLNRVTVEAPDAGRMQKKTYDLDAQDFFWAKNAQNPFPQVAEEIDLELNNDLTSNAASLKAAITALPELTARKTTLDTHMNIATALLQGIKSRGLDTLFQMEEGVVKQTKRDLLEAIRDPTKENPEDKLRLMLCWYFSTLSAGNDKALSRDDLNEYERALKEAGAEMGAWEFAKKLRDVMRMSNLGATPAQPSAINAAGGEIMRGFSSLSNRLTDRLRDGGIGSVGLDNLISGVKNFLPARKDFPITRLVEALMDPSSASTQALQDTDDYLLFDPRSGGRSARPAAATQGRGRQQYSEATVFVVGGGSLVEYGNLGEYAQRVNQQAQAGGGVAGAAGAQAGTRRITYGSTEILTPGEFVRALAELGGAA</sequence>
<evidence type="ECO:0000256" key="1">
    <source>
        <dbReference type="ARBA" id="ARBA00009884"/>
    </source>
</evidence>
<accession>A0A0D6EH52</accession>
<comment type="similarity">
    <text evidence="1">Belongs to the STXBP/unc-18/SEC1 family.</text>
</comment>
<dbReference type="Proteomes" id="UP000243876">
    <property type="component" value="Unassembled WGS sequence"/>
</dbReference>
<evidence type="ECO:0000313" key="2">
    <source>
        <dbReference type="EMBL" id="CEQ39279.1"/>
    </source>
</evidence>